<keyword evidence="7 10" id="KW-0472">Membrane</keyword>
<dbReference type="Proteomes" id="UP000033859">
    <property type="component" value="Unassembled WGS sequence"/>
</dbReference>
<evidence type="ECO:0000256" key="1">
    <source>
        <dbReference type="ARBA" id="ARBA00004651"/>
    </source>
</evidence>
<dbReference type="Pfam" id="PF02096">
    <property type="entry name" value="60KD_IMP"/>
    <property type="match status" value="1"/>
</dbReference>
<feature type="domain" description="Membrane insertase YidC/Oxa/ALB C-terminal" evidence="11">
    <location>
        <begin position="30"/>
        <end position="233"/>
    </location>
</feature>
<dbReference type="NCBIfam" id="TIGR03592">
    <property type="entry name" value="yidC_oxa1_cterm"/>
    <property type="match status" value="1"/>
</dbReference>
<evidence type="ECO:0000313" key="12">
    <source>
        <dbReference type="EMBL" id="KKS27345.1"/>
    </source>
</evidence>
<evidence type="ECO:0000256" key="7">
    <source>
        <dbReference type="ARBA" id="ARBA00023136"/>
    </source>
</evidence>
<dbReference type="GO" id="GO:0032977">
    <property type="term" value="F:membrane insertase activity"/>
    <property type="evidence" value="ECO:0007669"/>
    <property type="project" value="InterPro"/>
</dbReference>
<feature type="transmembrane region" description="Helical" evidence="10">
    <location>
        <begin position="93"/>
        <end position="113"/>
    </location>
</feature>
<keyword evidence="8" id="KW-0143">Chaperone</keyword>
<evidence type="ECO:0000256" key="2">
    <source>
        <dbReference type="ARBA" id="ARBA00022448"/>
    </source>
</evidence>
<evidence type="ECO:0000313" key="13">
    <source>
        <dbReference type="Proteomes" id="UP000033859"/>
    </source>
</evidence>
<proteinExistence type="inferred from homology"/>
<comment type="caution">
    <text evidence="12">The sequence shown here is derived from an EMBL/GenBank/DDBJ whole genome shotgun (WGS) entry which is preliminary data.</text>
</comment>
<protein>
    <submittedName>
        <fullName evidence="12">Membrane protein insertase, YidC/Oxa1 family</fullName>
    </submittedName>
</protein>
<evidence type="ECO:0000256" key="5">
    <source>
        <dbReference type="ARBA" id="ARBA00022927"/>
    </source>
</evidence>
<dbReference type="GO" id="GO:0051205">
    <property type="term" value="P:protein insertion into membrane"/>
    <property type="evidence" value="ECO:0007669"/>
    <property type="project" value="TreeGrafter"/>
</dbReference>
<dbReference type="AlphaFoldDB" id="A0A0G0XRF1"/>
<feature type="transmembrane region" description="Helical" evidence="10">
    <location>
        <begin position="152"/>
        <end position="170"/>
    </location>
</feature>
<dbReference type="PANTHER" id="PTHR12428:SF65">
    <property type="entry name" value="CYTOCHROME C OXIDASE ASSEMBLY PROTEIN COX18, MITOCHONDRIAL"/>
    <property type="match status" value="1"/>
</dbReference>
<evidence type="ECO:0000256" key="4">
    <source>
        <dbReference type="ARBA" id="ARBA00022692"/>
    </source>
</evidence>
<accession>A0A0G0XRF1</accession>
<evidence type="ECO:0000259" key="11">
    <source>
        <dbReference type="Pfam" id="PF02096"/>
    </source>
</evidence>
<dbReference type="GO" id="GO:0005886">
    <property type="term" value="C:plasma membrane"/>
    <property type="evidence" value="ECO:0007669"/>
    <property type="project" value="UniProtKB-SubCell"/>
</dbReference>
<keyword evidence="5" id="KW-0653">Protein transport</keyword>
<keyword evidence="4 9" id="KW-0812">Transmembrane</keyword>
<dbReference type="InterPro" id="IPR047196">
    <property type="entry name" value="YidC_ALB_C"/>
</dbReference>
<organism evidence="12 13">
    <name type="scientific">Candidatus Yanofskybacteria bacterium GW2011_GWC2_41_9</name>
    <dbReference type="NCBI Taxonomy" id="1619029"/>
    <lineage>
        <taxon>Bacteria</taxon>
        <taxon>Candidatus Yanofskyibacteriota</taxon>
    </lineage>
</organism>
<reference evidence="12 13" key="1">
    <citation type="journal article" date="2015" name="Nature">
        <title>rRNA introns, odd ribosomes, and small enigmatic genomes across a large radiation of phyla.</title>
        <authorList>
            <person name="Brown C.T."/>
            <person name="Hug L.A."/>
            <person name="Thomas B.C."/>
            <person name="Sharon I."/>
            <person name="Castelle C.J."/>
            <person name="Singh A."/>
            <person name="Wilkins M.J."/>
            <person name="Williams K.H."/>
            <person name="Banfield J.F."/>
        </authorList>
    </citation>
    <scope>NUCLEOTIDE SEQUENCE [LARGE SCALE GENOMIC DNA]</scope>
</reference>
<dbReference type="PANTHER" id="PTHR12428">
    <property type="entry name" value="OXA1"/>
    <property type="match status" value="1"/>
</dbReference>
<evidence type="ECO:0000256" key="9">
    <source>
        <dbReference type="RuleBase" id="RU003945"/>
    </source>
</evidence>
<comment type="similarity">
    <text evidence="9">Belongs to the OXA1/ALB3/YidC family.</text>
</comment>
<comment type="subcellular location">
    <subcellularLocation>
        <location evidence="1">Cell membrane</location>
        <topology evidence="1">Multi-pass membrane protein</topology>
    </subcellularLocation>
    <subcellularLocation>
        <location evidence="9">Membrane</location>
        <topology evidence="9">Multi-pass membrane protein</topology>
    </subcellularLocation>
</comment>
<keyword evidence="6 10" id="KW-1133">Transmembrane helix</keyword>
<dbReference type="GO" id="GO:0015031">
    <property type="term" value="P:protein transport"/>
    <property type="evidence" value="ECO:0007669"/>
    <property type="project" value="UniProtKB-KW"/>
</dbReference>
<evidence type="ECO:0000256" key="3">
    <source>
        <dbReference type="ARBA" id="ARBA00022475"/>
    </source>
</evidence>
<dbReference type="EMBL" id="LCCE01000006">
    <property type="protein sequence ID" value="KKS27345.1"/>
    <property type="molecule type" value="Genomic_DNA"/>
</dbReference>
<dbReference type="InterPro" id="IPR028055">
    <property type="entry name" value="YidC/Oxa/ALB_C"/>
</dbReference>
<evidence type="ECO:0000256" key="8">
    <source>
        <dbReference type="ARBA" id="ARBA00023186"/>
    </source>
</evidence>
<name>A0A0G0XRF1_9BACT</name>
<feature type="transmembrane region" description="Helical" evidence="10">
    <location>
        <begin position="201"/>
        <end position="227"/>
    </location>
</feature>
<feature type="transmembrane region" description="Helical" evidence="10">
    <location>
        <begin position="30"/>
        <end position="48"/>
    </location>
</feature>
<evidence type="ECO:0000256" key="10">
    <source>
        <dbReference type="SAM" id="Phobius"/>
    </source>
</evidence>
<keyword evidence="3" id="KW-1003">Cell membrane</keyword>
<gene>
    <name evidence="12" type="ORF">UU84_C0006G0006</name>
</gene>
<keyword evidence="2" id="KW-0813">Transport</keyword>
<feature type="transmembrane region" description="Helical" evidence="10">
    <location>
        <begin position="125"/>
        <end position="145"/>
    </location>
</feature>
<dbReference type="CDD" id="cd20070">
    <property type="entry name" value="5TM_YidC_Alb3"/>
    <property type="match status" value="1"/>
</dbReference>
<evidence type="ECO:0000256" key="6">
    <source>
        <dbReference type="ARBA" id="ARBA00022989"/>
    </source>
</evidence>
<sequence length="238" mass="27051">MISYLFNEVFYKPLFNGLIFLYNTIPNHDMGISIIVLTIIIRLILWPLTNKGIKSQKALAALQPKIEEIKKKFKDNKEVQAKALMAVYSENKINPLGGILPLLIQIPIIFALWRIFLNGINYDFSLLYSFVQAPVSIQVVFLGLFDLTKRNMLLAVIAGVLQYFQTKMIMPSYSKASEGKPSGSADFGQIMSKQMLYFGPIISMVIFWTLPAALPLYWIIVTLMTILQQYLNKNNGKT</sequence>
<dbReference type="InterPro" id="IPR001708">
    <property type="entry name" value="YidC/ALB3/OXA1/COX18"/>
</dbReference>